<dbReference type="InterPro" id="IPR016032">
    <property type="entry name" value="Sig_transdc_resp-reg_C-effctor"/>
</dbReference>
<gene>
    <name evidence="3" type="ORF">DWY69_21685</name>
    <name evidence="2" type="ORF">DXC51_18555</name>
</gene>
<dbReference type="OrthoDB" id="9789954at2"/>
<dbReference type="AlphaFoldDB" id="A0A3E3IKZ2"/>
<feature type="domain" description="HTH luxR-type" evidence="1">
    <location>
        <begin position="75"/>
        <end position="128"/>
    </location>
</feature>
<dbReference type="PRINTS" id="PR00038">
    <property type="entry name" value="HTHLUXR"/>
</dbReference>
<dbReference type="Gene3D" id="1.10.10.10">
    <property type="entry name" value="Winged helix-like DNA-binding domain superfamily/Winged helix DNA-binding domain"/>
    <property type="match status" value="1"/>
</dbReference>
<evidence type="ECO:0000313" key="4">
    <source>
        <dbReference type="Proteomes" id="UP000260812"/>
    </source>
</evidence>
<evidence type="ECO:0000259" key="1">
    <source>
        <dbReference type="SMART" id="SM00421"/>
    </source>
</evidence>
<dbReference type="InterPro" id="IPR000792">
    <property type="entry name" value="Tscrpt_reg_LuxR_C"/>
</dbReference>
<reference evidence="3 5" key="1">
    <citation type="submission" date="2018-08" db="EMBL/GenBank/DDBJ databases">
        <title>A genome reference for cultivated species of the human gut microbiota.</title>
        <authorList>
            <person name="Zou Y."/>
            <person name="Xue W."/>
            <person name="Luo G."/>
        </authorList>
    </citation>
    <scope>NUCLEOTIDE SEQUENCE [LARGE SCALE GENOMIC DNA]</scope>
    <source>
        <strain evidence="3 5">AF26-4BH</strain>
        <strain evidence="2">TF05-5AC</strain>
    </source>
</reference>
<evidence type="ECO:0000313" key="5">
    <source>
        <dbReference type="Proteomes" id="UP000261166"/>
    </source>
</evidence>
<sequence>MESRNELFFSADTEELKKGCRENDKEMKCLICGETYEKGEIFPFEGRYFDAGKRMKLHLEKEHGSMLHFLLNSGLAGVSEIQSAILAAMAEGLSDKEIAARQQIAQSTVRNHRFKLREKERQARVFLAIMELMKESVPTEENDPGEKLCEPHRTASMVDDRYVITEEERTQILGTFFDENGHLKEIPAREKRKVVILRKIAENFKPGTKYTETEVNRILKRINDDFPYIRRLMIEYGFLDRTSDCSSYWIKE</sequence>
<dbReference type="Pfam" id="PF00196">
    <property type="entry name" value="GerE"/>
    <property type="match status" value="1"/>
</dbReference>
<protein>
    <submittedName>
        <fullName evidence="3">DUF2087 domain-containing protein</fullName>
    </submittedName>
</protein>
<evidence type="ECO:0000313" key="2">
    <source>
        <dbReference type="EMBL" id="RGE57775.1"/>
    </source>
</evidence>
<dbReference type="SUPFAM" id="SSF46894">
    <property type="entry name" value="C-terminal effector domain of the bipartite response regulators"/>
    <property type="match status" value="1"/>
</dbReference>
<dbReference type="Pfam" id="PF09860">
    <property type="entry name" value="DUF2087"/>
    <property type="match status" value="1"/>
</dbReference>
<keyword evidence="4" id="KW-1185">Reference proteome</keyword>
<dbReference type="InterPro" id="IPR018656">
    <property type="entry name" value="DUF2087"/>
</dbReference>
<comment type="caution">
    <text evidence="3">The sequence shown here is derived from an EMBL/GenBank/DDBJ whole genome shotgun (WGS) entry which is preliminary data.</text>
</comment>
<evidence type="ECO:0000313" key="3">
    <source>
        <dbReference type="EMBL" id="RGE67601.1"/>
    </source>
</evidence>
<organism evidence="3 5">
    <name type="scientific">Eisenbergiella massiliensis</name>
    <dbReference type="NCBI Taxonomy" id="1720294"/>
    <lineage>
        <taxon>Bacteria</taxon>
        <taxon>Bacillati</taxon>
        <taxon>Bacillota</taxon>
        <taxon>Clostridia</taxon>
        <taxon>Lachnospirales</taxon>
        <taxon>Lachnospiraceae</taxon>
        <taxon>Eisenbergiella</taxon>
    </lineage>
</organism>
<name>A0A3E3IKZ2_9FIRM</name>
<accession>A0A3E3IKZ2</accession>
<dbReference type="EMBL" id="QVLV01000014">
    <property type="protein sequence ID" value="RGE57775.1"/>
    <property type="molecule type" value="Genomic_DNA"/>
</dbReference>
<dbReference type="EMBL" id="QVLU01000023">
    <property type="protein sequence ID" value="RGE67601.1"/>
    <property type="molecule type" value="Genomic_DNA"/>
</dbReference>
<proteinExistence type="predicted"/>
<dbReference type="Proteomes" id="UP000261166">
    <property type="component" value="Unassembled WGS sequence"/>
</dbReference>
<dbReference type="GO" id="GO:0006355">
    <property type="term" value="P:regulation of DNA-templated transcription"/>
    <property type="evidence" value="ECO:0007669"/>
    <property type="project" value="InterPro"/>
</dbReference>
<dbReference type="SMART" id="SM00421">
    <property type="entry name" value="HTH_LUXR"/>
    <property type="match status" value="1"/>
</dbReference>
<dbReference type="GO" id="GO:0003677">
    <property type="term" value="F:DNA binding"/>
    <property type="evidence" value="ECO:0007669"/>
    <property type="project" value="InterPro"/>
</dbReference>
<dbReference type="Proteomes" id="UP000260812">
    <property type="component" value="Unassembled WGS sequence"/>
</dbReference>
<dbReference type="InterPro" id="IPR036388">
    <property type="entry name" value="WH-like_DNA-bd_sf"/>
</dbReference>